<dbReference type="InterPro" id="IPR036259">
    <property type="entry name" value="MFS_trans_sf"/>
</dbReference>
<organism evidence="10 11">
    <name type="scientific">Thyridium curvatum</name>
    <dbReference type="NCBI Taxonomy" id="1093900"/>
    <lineage>
        <taxon>Eukaryota</taxon>
        <taxon>Fungi</taxon>
        <taxon>Dikarya</taxon>
        <taxon>Ascomycota</taxon>
        <taxon>Pezizomycotina</taxon>
        <taxon>Sordariomycetes</taxon>
        <taxon>Sordariomycetidae</taxon>
        <taxon>Thyridiales</taxon>
        <taxon>Thyridiaceae</taxon>
        <taxon>Thyridium</taxon>
    </lineage>
</organism>
<dbReference type="InterPro" id="IPR011701">
    <property type="entry name" value="MFS"/>
</dbReference>
<evidence type="ECO:0000256" key="7">
    <source>
        <dbReference type="SAM" id="MobiDB-lite"/>
    </source>
</evidence>
<keyword evidence="5 8" id="KW-1133">Transmembrane helix</keyword>
<feature type="transmembrane region" description="Helical" evidence="8">
    <location>
        <begin position="102"/>
        <end position="120"/>
    </location>
</feature>
<keyword evidence="11" id="KW-1185">Reference proteome</keyword>
<keyword evidence="4 8" id="KW-0812">Transmembrane</keyword>
<dbReference type="FunCoup" id="A0A507BB76">
    <property type="interactions" value="58"/>
</dbReference>
<dbReference type="Proteomes" id="UP000319257">
    <property type="component" value="Unassembled WGS sequence"/>
</dbReference>
<feature type="transmembrane region" description="Helical" evidence="8">
    <location>
        <begin position="394"/>
        <end position="412"/>
    </location>
</feature>
<dbReference type="EMBL" id="SKBQ01000017">
    <property type="protein sequence ID" value="TPX16486.1"/>
    <property type="molecule type" value="Genomic_DNA"/>
</dbReference>
<feature type="compositionally biased region" description="Polar residues" evidence="7">
    <location>
        <begin position="1"/>
        <end position="18"/>
    </location>
</feature>
<dbReference type="PANTHER" id="PTHR23501:SF193">
    <property type="entry name" value="MULTIDRUG TRANSPORTER, PUTATIVE (AFU_ORTHOLOGUE AFUA_8G00940)-RELATED"/>
    <property type="match status" value="1"/>
</dbReference>
<comment type="subcellular location">
    <subcellularLocation>
        <location evidence="1">Membrane</location>
        <topology evidence="1">Multi-pass membrane protein</topology>
    </subcellularLocation>
</comment>
<dbReference type="SUPFAM" id="SSF103473">
    <property type="entry name" value="MFS general substrate transporter"/>
    <property type="match status" value="1"/>
</dbReference>
<evidence type="ECO:0000313" key="10">
    <source>
        <dbReference type="EMBL" id="TPX16486.1"/>
    </source>
</evidence>
<evidence type="ECO:0000256" key="3">
    <source>
        <dbReference type="ARBA" id="ARBA00022448"/>
    </source>
</evidence>
<dbReference type="InParanoid" id="A0A507BB76"/>
<comment type="caution">
    <text evidence="10">The sequence shown here is derived from an EMBL/GenBank/DDBJ whole genome shotgun (WGS) entry which is preliminary data.</text>
</comment>
<feature type="transmembrane region" description="Helical" evidence="8">
    <location>
        <begin position="533"/>
        <end position="552"/>
    </location>
</feature>
<accession>A0A507BB76</accession>
<feature type="transmembrane region" description="Helical" evidence="8">
    <location>
        <begin position="132"/>
        <end position="150"/>
    </location>
</feature>
<dbReference type="FunFam" id="1.20.1250.20:FF:000196">
    <property type="entry name" value="MFS toxin efflux pump (AflT)"/>
    <property type="match status" value="1"/>
</dbReference>
<keyword evidence="3" id="KW-0813">Transport</keyword>
<dbReference type="GO" id="GO:0005886">
    <property type="term" value="C:plasma membrane"/>
    <property type="evidence" value="ECO:0007669"/>
    <property type="project" value="TreeGrafter"/>
</dbReference>
<dbReference type="Gene3D" id="1.20.1250.20">
    <property type="entry name" value="MFS general substrate transporter like domains"/>
    <property type="match status" value="1"/>
</dbReference>
<dbReference type="CDD" id="cd17502">
    <property type="entry name" value="MFS_Azr1_MDR_like"/>
    <property type="match status" value="1"/>
</dbReference>
<evidence type="ECO:0000256" key="2">
    <source>
        <dbReference type="ARBA" id="ARBA00007520"/>
    </source>
</evidence>
<protein>
    <recommendedName>
        <fullName evidence="9">Major facilitator superfamily (MFS) profile domain-containing protein</fullName>
    </recommendedName>
</protein>
<feature type="compositionally biased region" description="Basic and acidic residues" evidence="7">
    <location>
        <begin position="25"/>
        <end position="35"/>
    </location>
</feature>
<evidence type="ECO:0000259" key="9">
    <source>
        <dbReference type="PROSITE" id="PS50850"/>
    </source>
</evidence>
<feature type="transmembrane region" description="Helical" evidence="8">
    <location>
        <begin position="458"/>
        <end position="477"/>
    </location>
</feature>
<feature type="transmembrane region" description="Helical" evidence="8">
    <location>
        <begin position="189"/>
        <end position="209"/>
    </location>
</feature>
<feature type="transmembrane region" description="Helical" evidence="8">
    <location>
        <begin position="424"/>
        <end position="446"/>
    </location>
</feature>
<feature type="domain" description="Major facilitator superfamily (MFS) profile" evidence="9">
    <location>
        <begin position="67"/>
        <end position="555"/>
    </location>
</feature>
<evidence type="ECO:0000256" key="1">
    <source>
        <dbReference type="ARBA" id="ARBA00004141"/>
    </source>
</evidence>
<feature type="transmembrane region" description="Helical" evidence="8">
    <location>
        <begin position="162"/>
        <end position="182"/>
    </location>
</feature>
<name>A0A507BB76_9PEZI</name>
<dbReference type="Gene3D" id="1.20.1720.10">
    <property type="entry name" value="Multidrug resistance protein D"/>
    <property type="match status" value="1"/>
</dbReference>
<evidence type="ECO:0000313" key="11">
    <source>
        <dbReference type="Proteomes" id="UP000319257"/>
    </source>
</evidence>
<reference evidence="10 11" key="1">
    <citation type="submission" date="2019-06" db="EMBL/GenBank/DDBJ databases">
        <title>Draft genome sequence of the filamentous fungus Phialemoniopsis curvata isolated from diesel fuel.</title>
        <authorList>
            <person name="Varaljay V.A."/>
            <person name="Lyon W.J."/>
            <person name="Crouch A.L."/>
            <person name="Drake C.E."/>
            <person name="Hollomon J.M."/>
            <person name="Nadeau L.J."/>
            <person name="Nunn H.S."/>
            <person name="Stevenson B.S."/>
            <person name="Bojanowski C.L."/>
            <person name="Crookes-Goodson W.J."/>
        </authorList>
    </citation>
    <scope>NUCLEOTIDE SEQUENCE [LARGE SCALE GENOMIC DNA]</scope>
    <source>
        <strain evidence="10 11">D216</strain>
    </source>
</reference>
<evidence type="ECO:0000256" key="5">
    <source>
        <dbReference type="ARBA" id="ARBA00022989"/>
    </source>
</evidence>
<keyword evidence="6 8" id="KW-0472">Membrane</keyword>
<sequence length="599" mass="62441">MTTPGPAGSPQNTTSSLGSAIGNHQDIHDGEKDAPIADNEQNSKKAPKSPTDVSDHALLHGFAFYITMSCAIMAAFLIAFTATILGTATPSITSEFNTVEDVGWYAAAYLIANCGMTPFTGRLYRMFHIKHLFMGFIGVFEIGCIVSGTAKSSKVLIVGRAISGIGGAGIVTGTTTIIASTVPLNRRALMMGIGMGVLAVGQVVGPLIGGALTTISWRWCFYINLPIGGAVLVALALFVKLPVARLTKSDKTVLQRILSIDLVGFAIFSAACVMFLLGLEWGGDAHPWNSPTVLGLLCGGGVTFLCLAAWFSYKGDAALIPPRLSKDRINLAIAITGVLQGGGVFLSSYWLPIWFQGVKGASPIASGVMILPMVISQFVASVACGAIVQKTGYYLPEVVGGNALVTVGAALLSTMTPGTSEGQWIGYQILIGVGRAFVMQLLVTAIQTNLPPEDASLGSSYVSFAQYFGGAVFAAAAKTAFTEAVVPALQEYAPGVSPSALKGAGVTDVRHDIPADLVRGVILAYNKAITHVFYVQLATAAAALVAGCFVGWRKVNAKKGRLPPPAKKPADDVEARGGVVADDNTNEVPEDLAKKGEKP</sequence>
<feature type="transmembrane region" description="Helical" evidence="8">
    <location>
        <begin position="364"/>
        <end position="387"/>
    </location>
</feature>
<dbReference type="RefSeq" id="XP_030998197.1">
    <property type="nucleotide sequence ID" value="XM_031138118.1"/>
</dbReference>
<comment type="similarity">
    <text evidence="2">Belongs to the major facilitator superfamily. TCR/Tet family.</text>
</comment>
<feature type="transmembrane region" description="Helical" evidence="8">
    <location>
        <begin position="291"/>
        <end position="311"/>
    </location>
</feature>
<evidence type="ECO:0000256" key="4">
    <source>
        <dbReference type="ARBA" id="ARBA00022692"/>
    </source>
</evidence>
<evidence type="ECO:0000256" key="6">
    <source>
        <dbReference type="ARBA" id="ARBA00023136"/>
    </source>
</evidence>
<proteinExistence type="inferred from homology"/>
<dbReference type="GO" id="GO:0022857">
    <property type="term" value="F:transmembrane transporter activity"/>
    <property type="evidence" value="ECO:0007669"/>
    <property type="project" value="InterPro"/>
</dbReference>
<feature type="transmembrane region" description="Helical" evidence="8">
    <location>
        <begin position="331"/>
        <end position="352"/>
    </location>
</feature>
<dbReference type="Pfam" id="PF07690">
    <property type="entry name" value="MFS_1"/>
    <property type="match status" value="1"/>
</dbReference>
<dbReference type="GeneID" id="41971227"/>
<feature type="region of interest" description="Disordered" evidence="7">
    <location>
        <begin position="1"/>
        <end position="52"/>
    </location>
</feature>
<feature type="transmembrane region" description="Helical" evidence="8">
    <location>
        <begin position="62"/>
        <end position="82"/>
    </location>
</feature>
<dbReference type="InterPro" id="IPR020846">
    <property type="entry name" value="MFS_dom"/>
</dbReference>
<gene>
    <name evidence="10" type="ORF">E0L32_003780</name>
</gene>
<dbReference type="AlphaFoldDB" id="A0A507BB76"/>
<dbReference type="OrthoDB" id="10021397at2759"/>
<feature type="region of interest" description="Disordered" evidence="7">
    <location>
        <begin position="558"/>
        <end position="599"/>
    </location>
</feature>
<evidence type="ECO:0000256" key="8">
    <source>
        <dbReference type="SAM" id="Phobius"/>
    </source>
</evidence>
<feature type="transmembrane region" description="Helical" evidence="8">
    <location>
        <begin position="221"/>
        <end position="239"/>
    </location>
</feature>
<dbReference type="PANTHER" id="PTHR23501">
    <property type="entry name" value="MAJOR FACILITATOR SUPERFAMILY"/>
    <property type="match status" value="1"/>
</dbReference>
<dbReference type="PROSITE" id="PS50850">
    <property type="entry name" value="MFS"/>
    <property type="match status" value="1"/>
</dbReference>
<feature type="transmembrane region" description="Helical" evidence="8">
    <location>
        <begin position="260"/>
        <end position="279"/>
    </location>
</feature>